<evidence type="ECO:0000313" key="5">
    <source>
        <dbReference type="EMBL" id="GGI10328.1"/>
    </source>
</evidence>
<keyword evidence="6" id="KW-1185">Reference proteome</keyword>
<keyword evidence="1" id="KW-0520">NAD</keyword>
<feature type="domain" description="Gfo/Idh/MocA-like oxidoreductase N-terminal" evidence="3">
    <location>
        <begin position="67"/>
        <end position="149"/>
    </location>
</feature>
<evidence type="ECO:0000259" key="3">
    <source>
        <dbReference type="Pfam" id="PF01408"/>
    </source>
</evidence>
<dbReference type="RefSeq" id="WP_188524600.1">
    <property type="nucleotide sequence ID" value="NZ_BMDG01000011.1"/>
</dbReference>
<dbReference type="InterPro" id="IPR051450">
    <property type="entry name" value="Gfo/Idh/MocA_Oxidoreductases"/>
</dbReference>
<organism evidence="5 6">
    <name type="scientific">Isoptericola cucumis</name>
    <dbReference type="NCBI Taxonomy" id="1776856"/>
    <lineage>
        <taxon>Bacteria</taxon>
        <taxon>Bacillati</taxon>
        <taxon>Actinomycetota</taxon>
        <taxon>Actinomycetes</taxon>
        <taxon>Micrococcales</taxon>
        <taxon>Promicromonosporaceae</taxon>
        <taxon>Isoptericola</taxon>
    </lineage>
</organism>
<evidence type="ECO:0000259" key="4">
    <source>
        <dbReference type="Pfam" id="PF22725"/>
    </source>
</evidence>
<feature type="domain" description="GFO/IDH/MocA-like oxidoreductase" evidence="4">
    <location>
        <begin position="158"/>
        <end position="287"/>
    </location>
</feature>
<dbReference type="Proteomes" id="UP000632535">
    <property type="component" value="Unassembled WGS sequence"/>
</dbReference>
<sequence>MNSTTQPAVVPSADATPDATPDEAPLRVAVLSFAHVHAASYVRLLRDRPDVELITADPDAATSPADEVRGRPFAEQLGAPYVDTYAEAFAWGPDVVIVCSENARHRDVVLAAAEAGAHVLCEKPLATRVDDAEAMIAACDAAGVQLMTAYPVRFSPEFATLRGLVDAGALGTVLGGTGTNNGKVPAGRAWFTDPELAGGGALADHVVHVADLLDALLGEDAVAVRAVTNRVLHGDDPRVRAETGGLVSITYAGGAEVTVDCSWSVPDGAPTWGGLTLQVVGTGGTVEIDPFGARVDGLVAGGTQQAWLGFGANLDALMLEHFLDCVRTGATPGPDGRTGLRTLRVVAAAQESVATGGAVVRLAS</sequence>
<comment type="caution">
    <text evidence="5">The sequence shown here is derived from an EMBL/GenBank/DDBJ whole genome shotgun (WGS) entry which is preliminary data.</text>
</comment>
<dbReference type="Gene3D" id="3.40.50.720">
    <property type="entry name" value="NAD(P)-binding Rossmann-like Domain"/>
    <property type="match status" value="1"/>
</dbReference>
<dbReference type="InterPro" id="IPR000683">
    <property type="entry name" value="Gfo/Idh/MocA-like_OxRdtase_N"/>
</dbReference>
<dbReference type="SUPFAM" id="SSF51735">
    <property type="entry name" value="NAD(P)-binding Rossmann-fold domains"/>
    <property type="match status" value="1"/>
</dbReference>
<evidence type="ECO:0000256" key="2">
    <source>
        <dbReference type="SAM" id="MobiDB-lite"/>
    </source>
</evidence>
<feature type="region of interest" description="Disordered" evidence="2">
    <location>
        <begin position="1"/>
        <end position="21"/>
    </location>
</feature>
<dbReference type="SUPFAM" id="SSF55347">
    <property type="entry name" value="Glyceraldehyde-3-phosphate dehydrogenase-like, C-terminal domain"/>
    <property type="match status" value="1"/>
</dbReference>
<protein>
    <submittedName>
        <fullName evidence="5">Dehydrogenase</fullName>
    </submittedName>
</protein>
<name>A0ABQ2B9S5_9MICO</name>
<dbReference type="Pfam" id="PF01408">
    <property type="entry name" value="GFO_IDH_MocA"/>
    <property type="match status" value="1"/>
</dbReference>
<dbReference type="PANTHER" id="PTHR43377">
    <property type="entry name" value="BILIVERDIN REDUCTASE A"/>
    <property type="match status" value="1"/>
</dbReference>
<reference evidence="6" key="1">
    <citation type="journal article" date="2019" name="Int. J. Syst. Evol. Microbiol.">
        <title>The Global Catalogue of Microorganisms (GCM) 10K type strain sequencing project: providing services to taxonomists for standard genome sequencing and annotation.</title>
        <authorList>
            <consortium name="The Broad Institute Genomics Platform"/>
            <consortium name="The Broad Institute Genome Sequencing Center for Infectious Disease"/>
            <person name="Wu L."/>
            <person name="Ma J."/>
        </authorList>
    </citation>
    <scope>NUCLEOTIDE SEQUENCE [LARGE SCALE GENOMIC DNA]</scope>
    <source>
        <strain evidence="6">CCM 8653</strain>
    </source>
</reference>
<feature type="compositionally biased region" description="Low complexity" evidence="2">
    <location>
        <begin position="11"/>
        <end position="21"/>
    </location>
</feature>
<gene>
    <name evidence="5" type="ORF">GCM10007368_30690</name>
</gene>
<dbReference type="Gene3D" id="3.30.360.10">
    <property type="entry name" value="Dihydrodipicolinate Reductase, domain 2"/>
    <property type="match status" value="1"/>
</dbReference>
<accession>A0ABQ2B9S5</accession>
<proteinExistence type="predicted"/>
<evidence type="ECO:0000313" key="6">
    <source>
        <dbReference type="Proteomes" id="UP000632535"/>
    </source>
</evidence>
<dbReference type="InterPro" id="IPR055170">
    <property type="entry name" value="GFO_IDH_MocA-like_dom"/>
</dbReference>
<dbReference type="InterPro" id="IPR036291">
    <property type="entry name" value="NAD(P)-bd_dom_sf"/>
</dbReference>
<dbReference type="Pfam" id="PF22725">
    <property type="entry name" value="GFO_IDH_MocA_C3"/>
    <property type="match status" value="1"/>
</dbReference>
<evidence type="ECO:0000256" key="1">
    <source>
        <dbReference type="ARBA" id="ARBA00023027"/>
    </source>
</evidence>
<dbReference type="EMBL" id="BMDG01000011">
    <property type="protein sequence ID" value="GGI10328.1"/>
    <property type="molecule type" value="Genomic_DNA"/>
</dbReference>
<dbReference type="PANTHER" id="PTHR43377:SF1">
    <property type="entry name" value="BILIVERDIN REDUCTASE A"/>
    <property type="match status" value="1"/>
</dbReference>